<keyword evidence="3" id="KW-1185">Reference proteome</keyword>
<feature type="chain" id="PRO_5043320244" description="Peptidase MA-like domain-containing protein" evidence="1">
    <location>
        <begin position="23"/>
        <end position="409"/>
    </location>
</feature>
<dbReference type="Proteomes" id="UP001364472">
    <property type="component" value="Unassembled WGS sequence"/>
</dbReference>
<dbReference type="PROSITE" id="PS51257">
    <property type="entry name" value="PROKAR_LIPOPROTEIN"/>
    <property type="match status" value="1"/>
</dbReference>
<gene>
    <name evidence="2" type="ORF">WB794_09290</name>
</gene>
<dbReference type="EMBL" id="JBBDHC010000012">
    <property type="protein sequence ID" value="MEJ1249863.1"/>
    <property type="molecule type" value="Genomic_DNA"/>
</dbReference>
<evidence type="ECO:0000313" key="2">
    <source>
        <dbReference type="EMBL" id="MEJ1249863.1"/>
    </source>
</evidence>
<dbReference type="AlphaFoldDB" id="A0AAW9R397"/>
<reference evidence="2 3" key="1">
    <citation type="journal article" date="2016" name="Antonie Van Leeuwenhoek">
        <title>Denitratimonas tolerans gen. nov., sp. nov., a denitrifying bacterium isolated from a bioreactor for tannery wastewater treatment.</title>
        <authorList>
            <person name="Han S.I."/>
            <person name="Kim J.O."/>
            <person name="Lee Y.R."/>
            <person name="Ekpeghere K.I."/>
            <person name="Koh S.C."/>
            <person name="Whang K.S."/>
        </authorList>
    </citation>
    <scope>NUCLEOTIDE SEQUENCE [LARGE SCALE GENOMIC DNA]</scope>
    <source>
        <strain evidence="2 3">KACC 17565</strain>
    </source>
</reference>
<feature type="signal peptide" evidence="1">
    <location>
        <begin position="1"/>
        <end position="22"/>
    </location>
</feature>
<comment type="caution">
    <text evidence="2">The sequence shown here is derived from an EMBL/GenBank/DDBJ whole genome shotgun (WGS) entry which is preliminary data.</text>
</comment>
<evidence type="ECO:0000313" key="3">
    <source>
        <dbReference type="Proteomes" id="UP001364472"/>
    </source>
</evidence>
<sequence>MTLLFRLPVAALLLLACSLAVAATPRFEVRYDVGFLPASGEAEVALTLEPGEATVKRFVFTMPENRYSRVTGDGRVDRKGDDVVWVPPSRGGKLAWRYRIDRKRANGAYDARITRDWVIMRGDQLVPPARVTATRAARSDARLKLHLPPGWTHADTAWLPARDGDGFAVINEDRVLARPTGWMIAGDIGARRDLVEGMEIAVAAPKGLSTPRMDLLAMLTAVAPPMREAFGTLPEKILVVRGGDPMWRGGLSGPRSMWLHADRPLISENGSSTLMHETIHLVTRIRGAEGDDWIAEGIAEYYGTQMLRRAGLLSDARAEKAVSWMRRHGRAVRTLHASDSSGKRTARAVALFADLDAEIRERSRDRRSLDDVARTLMRDGARVSTVDLREAAEAALGGPSKVLETPLLD</sequence>
<organism evidence="2 3">
    <name type="scientific">Denitratimonas tolerans</name>
    <dbReference type="NCBI Taxonomy" id="1338420"/>
    <lineage>
        <taxon>Bacteria</taxon>
        <taxon>Pseudomonadati</taxon>
        <taxon>Pseudomonadota</taxon>
        <taxon>Gammaproteobacteria</taxon>
        <taxon>Lysobacterales</taxon>
        <taxon>Lysobacteraceae</taxon>
        <taxon>Denitratimonas</taxon>
    </lineage>
</organism>
<evidence type="ECO:0000256" key="1">
    <source>
        <dbReference type="SAM" id="SignalP"/>
    </source>
</evidence>
<evidence type="ECO:0008006" key="4">
    <source>
        <dbReference type="Google" id="ProtNLM"/>
    </source>
</evidence>
<protein>
    <recommendedName>
        <fullName evidence="4">Peptidase MA-like domain-containing protein</fullName>
    </recommendedName>
</protein>
<accession>A0AAW9R397</accession>
<keyword evidence="1" id="KW-0732">Signal</keyword>
<dbReference type="RefSeq" id="WP_337335578.1">
    <property type="nucleotide sequence ID" value="NZ_JBBDHC010000012.1"/>
</dbReference>
<dbReference type="InterPro" id="IPR027268">
    <property type="entry name" value="Peptidase_M4/M1_CTD_sf"/>
</dbReference>
<dbReference type="Gene3D" id="1.10.390.10">
    <property type="entry name" value="Neutral Protease Domain 2"/>
    <property type="match status" value="1"/>
</dbReference>
<name>A0AAW9R397_9GAMM</name>
<proteinExistence type="predicted"/>